<organism evidence="14 15">
    <name type="scientific">Gryllus longicercus</name>
    <dbReference type="NCBI Taxonomy" id="2509291"/>
    <lineage>
        <taxon>Eukaryota</taxon>
        <taxon>Metazoa</taxon>
        <taxon>Ecdysozoa</taxon>
        <taxon>Arthropoda</taxon>
        <taxon>Hexapoda</taxon>
        <taxon>Insecta</taxon>
        <taxon>Pterygota</taxon>
        <taxon>Neoptera</taxon>
        <taxon>Polyneoptera</taxon>
        <taxon>Orthoptera</taxon>
        <taxon>Ensifera</taxon>
        <taxon>Gryllidea</taxon>
        <taxon>Grylloidea</taxon>
        <taxon>Gryllidae</taxon>
        <taxon>Gryllinae</taxon>
        <taxon>Gryllus</taxon>
    </lineage>
</organism>
<evidence type="ECO:0000313" key="14">
    <source>
        <dbReference type="EMBL" id="KAK7868920.1"/>
    </source>
</evidence>
<keyword evidence="6" id="KW-0832">Ubl conjugation</keyword>
<accession>A0AAN9ZBN5</accession>
<keyword evidence="2" id="KW-1017">Isopeptide bond</keyword>
<comment type="function">
    <text evidence="11">Required for pre-mRNA splicing as component of the spliceosome. As a component of the minor spliceosome, involved in the splicing of U12-type introns in pre-mRNAs. Down-regulates NF-kappa-B signaling by competing with RELA for CREBBP/EP300 binding. Involved in the microRNA (miRNA) biogenesis. May be involved in cyclin-D1/CCND1 mRNA stability through the SNARP complex which associates with both the 3'end of the CCND1 gene and its mRNA.</text>
</comment>
<keyword evidence="4" id="KW-0507">mRNA processing</keyword>
<dbReference type="FunFam" id="2.60.200.20:FF:000008">
    <property type="entry name" value="smad nuclear-interacting protein 1"/>
    <property type="match status" value="1"/>
</dbReference>
<dbReference type="InterPro" id="IPR008984">
    <property type="entry name" value="SMAD_FHA_dom_sf"/>
</dbReference>
<gene>
    <name evidence="14" type="ORF">R5R35_014229</name>
</gene>
<feature type="compositionally biased region" description="Basic residues" evidence="12">
    <location>
        <begin position="100"/>
        <end position="109"/>
    </location>
</feature>
<evidence type="ECO:0000256" key="2">
    <source>
        <dbReference type="ARBA" id="ARBA00022499"/>
    </source>
</evidence>
<dbReference type="InterPro" id="IPR050923">
    <property type="entry name" value="Cell_Proc_Reg/RNA_Proc"/>
</dbReference>
<name>A0AAN9ZBN5_9ORTH</name>
<dbReference type="GO" id="GO:0005681">
    <property type="term" value="C:spliceosomal complex"/>
    <property type="evidence" value="ECO:0007669"/>
    <property type="project" value="UniProtKB-KW"/>
</dbReference>
<reference evidence="14 15" key="1">
    <citation type="submission" date="2024-03" db="EMBL/GenBank/DDBJ databases">
        <title>The genome assembly and annotation of the cricket Gryllus longicercus Weissman &amp; Gray.</title>
        <authorList>
            <person name="Szrajer S."/>
            <person name="Gray D."/>
            <person name="Ylla G."/>
        </authorList>
    </citation>
    <scope>NUCLEOTIDE SEQUENCE [LARGE SCALE GENOMIC DNA]</scope>
    <source>
        <strain evidence="14">DAG 2021-001</strain>
        <tissue evidence="14">Whole body minus gut</tissue>
    </source>
</reference>
<keyword evidence="9" id="KW-0508">mRNA splicing</keyword>
<feature type="region of interest" description="Disordered" evidence="12">
    <location>
        <begin position="1"/>
        <end position="243"/>
    </location>
</feature>
<protein>
    <recommendedName>
        <fullName evidence="13">FHA domain-containing protein</fullName>
    </recommendedName>
</protein>
<dbReference type="PANTHER" id="PTHR23308">
    <property type="entry name" value="NUCLEAR INHIBITOR OF PROTEIN PHOSPHATASE-1"/>
    <property type="match status" value="1"/>
</dbReference>
<dbReference type="Proteomes" id="UP001378592">
    <property type="component" value="Unassembled WGS sequence"/>
</dbReference>
<comment type="caution">
    <text evidence="14">The sequence shown here is derived from an EMBL/GenBank/DDBJ whole genome shotgun (WGS) entry which is preliminary data.</text>
</comment>
<evidence type="ECO:0000256" key="6">
    <source>
        <dbReference type="ARBA" id="ARBA00022843"/>
    </source>
</evidence>
<evidence type="ECO:0000256" key="1">
    <source>
        <dbReference type="ARBA" id="ARBA00004123"/>
    </source>
</evidence>
<keyword evidence="3" id="KW-0597">Phosphoprotein</keyword>
<evidence type="ECO:0000256" key="8">
    <source>
        <dbReference type="ARBA" id="ARBA00023158"/>
    </source>
</evidence>
<feature type="compositionally biased region" description="Basic and acidic residues" evidence="12">
    <location>
        <begin position="135"/>
        <end position="194"/>
    </location>
</feature>
<dbReference type="CDD" id="cd22718">
    <property type="entry name" value="FHA_SNIP1"/>
    <property type="match status" value="1"/>
</dbReference>
<keyword evidence="5" id="KW-0747">Spliceosome</keyword>
<dbReference type="Gene3D" id="2.60.200.20">
    <property type="match status" value="1"/>
</dbReference>
<comment type="subcellular location">
    <subcellularLocation>
        <location evidence="1">Nucleus</location>
    </subcellularLocation>
</comment>
<evidence type="ECO:0000256" key="11">
    <source>
        <dbReference type="ARBA" id="ARBA00055964"/>
    </source>
</evidence>
<dbReference type="SMART" id="SM00240">
    <property type="entry name" value="FHA"/>
    <property type="match status" value="1"/>
</dbReference>
<dbReference type="PROSITE" id="PS50006">
    <property type="entry name" value="FHA_DOMAIN"/>
    <property type="match status" value="1"/>
</dbReference>
<evidence type="ECO:0000256" key="12">
    <source>
        <dbReference type="SAM" id="MobiDB-lite"/>
    </source>
</evidence>
<sequence length="403" mass="47273">MKDTSSHSKLVKSKPKHNSSDSSESSDSETETVPVIKYKRENDSGGSNTDDSSIQDSRKMKKRKHHHHHHHHHHRRKHKLIEGEKVRYDERERFEDHPSLRHSHSSHRRHGEERIRLKTEENPQYSGSSSRHRHRDDSEDGIRHHRKREGESHHRRDELSRVKKPSAELEERDQMNSRRERRGETREYRERGSRNGEQNPIPADRPIKQEQGTPEPDYQWGKQTNTAENKNDPPADKAKPNFGLSGKLAEETNTFNGVVLKYSEPQEARKPKRRWRFYPFKGDAGLPILYLHRQSCYLIGRDRKVADIPVDHPSCSKQHAALQYRLAPYKRDDGSTGRRVRPYIIDLESANGTYVNNNKIEPKKYVELLEKDVVKFGYSSREYVLLHEHSKDDDLDDDIVANE</sequence>
<keyword evidence="10" id="KW-0539">Nucleus</keyword>
<dbReference type="SUPFAM" id="SSF49879">
    <property type="entry name" value="SMAD/FHA domain"/>
    <property type="match status" value="1"/>
</dbReference>
<dbReference type="Pfam" id="PF00498">
    <property type="entry name" value="FHA"/>
    <property type="match status" value="1"/>
</dbReference>
<evidence type="ECO:0000259" key="13">
    <source>
        <dbReference type="PROSITE" id="PS50006"/>
    </source>
</evidence>
<proteinExistence type="predicted"/>
<keyword evidence="15" id="KW-1185">Reference proteome</keyword>
<dbReference type="GO" id="GO:0006397">
    <property type="term" value="P:mRNA processing"/>
    <property type="evidence" value="ECO:0007669"/>
    <property type="project" value="UniProtKB-KW"/>
</dbReference>
<keyword evidence="8" id="KW-0943">RNA-mediated gene silencing</keyword>
<dbReference type="InterPro" id="IPR000253">
    <property type="entry name" value="FHA_dom"/>
</dbReference>
<feature type="compositionally biased region" description="Basic and acidic residues" evidence="12">
    <location>
        <begin position="110"/>
        <end position="121"/>
    </location>
</feature>
<evidence type="ECO:0000256" key="9">
    <source>
        <dbReference type="ARBA" id="ARBA00023187"/>
    </source>
</evidence>
<feature type="compositionally biased region" description="Basic and acidic residues" evidence="12">
    <location>
        <begin position="80"/>
        <end position="99"/>
    </location>
</feature>
<keyword evidence="7" id="KW-0175">Coiled coil</keyword>
<evidence type="ECO:0000256" key="5">
    <source>
        <dbReference type="ARBA" id="ARBA00022728"/>
    </source>
</evidence>
<dbReference type="GO" id="GO:0008380">
    <property type="term" value="P:RNA splicing"/>
    <property type="evidence" value="ECO:0007669"/>
    <property type="project" value="UniProtKB-KW"/>
</dbReference>
<evidence type="ECO:0000313" key="15">
    <source>
        <dbReference type="Proteomes" id="UP001378592"/>
    </source>
</evidence>
<feature type="domain" description="FHA" evidence="13">
    <location>
        <begin position="297"/>
        <end position="360"/>
    </location>
</feature>
<evidence type="ECO:0000256" key="7">
    <source>
        <dbReference type="ARBA" id="ARBA00023054"/>
    </source>
</evidence>
<feature type="compositionally biased region" description="Basic and acidic residues" evidence="12">
    <location>
        <begin position="229"/>
        <end position="239"/>
    </location>
</feature>
<evidence type="ECO:0000256" key="3">
    <source>
        <dbReference type="ARBA" id="ARBA00022553"/>
    </source>
</evidence>
<feature type="compositionally biased region" description="Basic residues" evidence="12">
    <location>
        <begin position="59"/>
        <end position="79"/>
    </location>
</feature>
<dbReference type="EMBL" id="JAZDUA010000085">
    <property type="protein sequence ID" value="KAK7868920.1"/>
    <property type="molecule type" value="Genomic_DNA"/>
</dbReference>
<evidence type="ECO:0000256" key="10">
    <source>
        <dbReference type="ARBA" id="ARBA00023242"/>
    </source>
</evidence>
<evidence type="ECO:0000256" key="4">
    <source>
        <dbReference type="ARBA" id="ARBA00022664"/>
    </source>
</evidence>
<dbReference type="GO" id="GO:0031047">
    <property type="term" value="P:regulatory ncRNA-mediated gene silencing"/>
    <property type="evidence" value="ECO:0007669"/>
    <property type="project" value="UniProtKB-KW"/>
</dbReference>
<dbReference type="AlphaFoldDB" id="A0AAN9ZBN5"/>